<reference evidence="3 4" key="1">
    <citation type="journal article" date="2012" name="J. Bacteriol.">
        <title>Genome sequence of Rhizobium grahamii CCGE502, a broad-host-range symbiont with low nodulation competitiveness in Phaseolus vulgaris.</title>
        <authorList>
            <person name="Althabegoiti M.J."/>
            <person name="Lozano L."/>
            <person name="Torres-Tejerizo G."/>
            <person name="Ormeno-Orrillo E."/>
            <person name="Rogel M.A."/>
            <person name="Gonzalez V."/>
            <person name="Martinez-Romero E."/>
        </authorList>
    </citation>
    <scope>NUCLEOTIDE SEQUENCE [LARGE SCALE GENOMIC DNA]</scope>
    <source>
        <strain evidence="3 4">CCGE 502</strain>
    </source>
</reference>
<evidence type="ECO:0000313" key="4">
    <source>
        <dbReference type="Proteomes" id="UP000014411"/>
    </source>
</evidence>
<dbReference type="SUPFAM" id="SSF52172">
    <property type="entry name" value="CheY-like"/>
    <property type="match status" value="1"/>
</dbReference>
<comment type="caution">
    <text evidence="3">The sequence shown here is derived from an EMBL/GenBank/DDBJ whole genome shotgun (WGS) entry which is preliminary data.</text>
</comment>
<dbReference type="Gene3D" id="3.40.50.2300">
    <property type="match status" value="1"/>
</dbReference>
<keyword evidence="4" id="KW-1185">Reference proteome</keyword>
<sequence length="123" mass="13054">MNAPPADVERRTVLVVEDEYLLAIELKRALVGGGFEVLGPAGSVNHALDLVSKKRPHAAVLDVTLGSETVSPVALHLKSLGVPFILASAVSPRELARYPIFSGVLNLGKPTDLGHLVRVMQSL</sequence>
<proteinExistence type="predicted"/>
<dbReference type="EMBL" id="AEYE02000028">
    <property type="protein sequence ID" value="EPE96161.1"/>
    <property type="molecule type" value="Genomic_DNA"/>
</dbReference>
<dbReference type="Proteomes" id="UP000014411">
    <property type="component" value="Unassembled WGS sequence"/>
</dbReference>
<accession>S3HSH5</accession>
<dbReference type="RefSeq" id="WP_016556361.1">
    <property type="nucleotide sequence ID" value="NZ_AEYE02000028.1"/>
</dbReference>
<dbReference type="eggNOG" id="COG0784">
    <property type="taxonomic scope" value="Bacteria"/>
</dbReference>
<name>S3HSH5_9HYPH</name>
<dbReference type="STRING" id="990285.RGCCGE502_22030"/>
<dbReference type="HOGENOM" id="CLU_000445_69_11_5"/>
<protein>
    <submittedName>
        <fullName evidence="3">Response regulator receiver</fullName>
    </submittedName>
</protein>
<organism evidence="3 4">
    <name type="scientific">Rhizobium grahamii CCGE 502</name>
    <dbReference type="NCBI Taxonomy" id="990285"/>
    <lineage>
        <taxon>Bacteria</taxon>
        <taxon>Pseudomonadati</taxon>
        <taxon>Pseudomonadota</taxon>
        <taxon>Alphaproteobacteria</taxon>
        <taxon>Hyphomicrobiales</taxon>
        <taxon>Rhizobiaceae</taxon>
        <taxon>Rhizobium/Agrobacterium group</taxon>
        <taxon>Rhizobium</taxon>
    </lineage>
</organism>
<evidence type="ECO:0000313" key="3">
    <source>
        <dbReference type="EMBL" id="EPE96161.1"/>
    </source>
</evidence>
<dbReference type="PROSITE" id="PS50110">
    <property type="entry name" value="RESPONSE_REGULATORY"/>
    <property type="match status" value="1"/>
</dbReference>
<dbReference type="InterPro" id="IPR001789">
    <property type="entry name" value="Sig_transdc_resp-reg_receiver"/>
</dbReference>
<feature type="domain" description="Response regulatory" evidence="2">
    <location>
        <begin position="12"/>
        <end position="123"/>
    </location>
</feature>
<evidence type="ECO:0000259" key="2">
    <source>
        <dbReference type="PROSITE" id="PS50110"/>
    </source>
</evidence>
<feature type="modified residue" description="4-aspartylphosphate" evidence="1">
    <location>
        <position position="62"/>
    </location>
</feature>
<dbReference type="SMART" id="SM00448">
    <property type="entry name" value="REC"/>
    <property type="match status" value="1"/>
</dbReference>
<dbReference type="InterPro" id="IPR011006">
    <property type="entry name" value="CheY-like_superfamily"/>
</dbReference>
<dbReference type="AlphaFoldDB" id="S3HSH5"/>
<dbReference type="GO" id="GO:0000160">
    <property type="term" value="P:phosphorelay signal transduction system"/>
    <property type="evidence" value="ECO:0007669"/>
    <property type="project" value="InterPro"/>
</dbReference>
<evidence type="ECO:0000256" key="1">
    <source>
        <dbReference type="PROSITE-ProRule" id="PRU00169"/>
    </source>
</evidence>
<gene>
    <name evidence="3" type="ORF">RGCCGE502_22030</name>
</gene>
<keyword evidence="1" id="KW-0597">Phosphoprotein</keyword>